<name>A0A4D6NKQ7_VIGUN</name>
<evidence type="ECO:0000313" key="1">
    <source>
        <dbReference type="EMBL" id="QCE14360.1"/>
    </source>
</evidence>
<evidence type="ECO:0000313" key="2">
    <source>
        <dbReference type="Proteomes" id="UP000501690"/>
    </source>
</evidence>
<reference evidence="1 2" key="1">
    <citation type="submission" date="2019-04" db="EMBL/GenBank/DDBJ databases">
        <title>An improved genome assembly and genetic linkage map for asparagus bean, Vigna unguiculata ssp. sesquipedialis.</title>
        <authorList>
            <person name="Xia Q."/>
            <person name="Zhang R."/>
            <person name="Dong Y."/>
        </authorList>
    </citation>
    <scope>NUCLEOTIDE SEQUENCE [LARGE SCALE GENOMIC DNA]</scope>
    <source>
        <tissue evidence="1">Leaf</tissue>
    </source>
</reference>
<sequence>MAPSGVRCTPGGLEAWCAWRLVGLLVFLELWLGTYPLSCSSCSSAIPSSTGGMPFPAQLEECHVLNPYPELNSRDTFRAQLKEHQQADL</sequence>
<dbReference type="EMBL" id="CP039355">
    <property type="protein sequence ID" value="QCE14360.1"/>
    <property type="molecule type" value="Genomic_DNA"/>
</dbReference>
<keyword evidence="2" id="KW-1185">Reference proteome</keyword>
<gene>
    <name evidence="1" type="ORF">DEO72_LG11g1360</name>
</gene>
<accession>A0A4D6NKQ7</accession>
<dbReference type="Proteomes" id="UP000501690">
    <property type="component" value="Linkage Group LG11"/>
</dbReference>
<protein>
    <submittedName>
        <fullName evidence="1">Uncharacterized protein</fullName>
    </submittedName>
</protein>
<proteinExistence type="predicted"/>
<organism evidence="1 2">
    <name type="scientific">Vigna unguiculata</name>
    <name type="common">Cowpea</name>
    <dbReference type="NCBI Taxonomy" id="3917"/>
    <lineage>
        <taxon>Eukaryota</taxon>
        <taxon>Viridiplantae</taxon>
        <taxon>Streptophyta</taxon>
        <taxon>Embryophyta</taxon>
        <taxon>Tracheophyta</taxon>
        <taxon>Spermatophyta</taxon>
        <taxon>Magnoliopsida</taxon>
        <taxon>eudicotyledons</taxon>
        <taxon>Gunneridae</taxon>
        <taxon>Pentapetalae</taxon>
        <taxon>rosids</taxon>
        <taxon>fabids</taxon>
        <taxon>Fabales</taxon>
        <taxon>Fabaceae</taxon>
        <taxon>Papilionoideae</taxon>
        <taxon>50 kb inversion clade</taxon>
        <taxon>NPAAA clade</taxon>
        <taxon>indigoferoid/millettioid clade</taxon>
        <taxon>Phaseoleae</taxon>
        <taxon>Vigna</taxon>
    </lineage>
</organism>
<dbReference type="AlphaFoldDB" id="A0A4D6NKQ7"/>